<keyword evidence="3" id="KW-1185">Reference proteome</keyword>
<dbReference type="AlphaFoldDB" id="A0A392TSJ6"/>
<accession>A0A392TSJ6</accession>
<name>A0A392TSJ6_9FABA</name>
<evidence type="ECO:0000256" key="1">
    <source>
        <dbReference type="SAM" id="MobiDB-lite"/>
    </source>
</evidence>
<evidence type="ECO:0000313" key="3">
    <source>
        <dbReference type="Proteomes" id="UP000265520"/>
    </source>
</evidence>
<evidence type="ECO:0000313" key="2">
    <source>
        <dbReference type="EMBL" id="MCI63908.1"/>
    </source>
</evidence>
<proteinExistence type="predicted"/>
<sequence>FKDTDNFGNGKPSIKVSSTGVESRLSIEVRELEYCCRFEERIDTDDGITRMARSASKC</sequence>
<protein>
    <submittedName>
        <fullName evidence="2">Uncharacterized protein</fullName>
    </submittedName>
</protein>
<feature type="region of interest" description="Disordered" evidence="1">
    <location>
        <begin position="1"/>
        <end position="21"/>
    </location>
</feature>
<feature type="non-terminal residue" evidence="2">
    <location>
        <position position="1"/>
    </location>
</feature>
<organism evidence="2 3">
    <name type="scientific">Trifolium medium</name>
    <dbReference type="NCBI Taxonomy" id="97028"/>
    <lineage>
        <taxon>Eukaryota</taxon>
        <taxon>Viridiplantae</taxon>
        <taxon>Streptophyta</taxon>
        <taxon>Embryophyta</taxon>
        <taxon>Tracheophyta</taxon>
        <taxon>Spermatophyta</taxon>
        <taxon>Magnoliopsida</taxon>
        <taxon>eudicotyledons</taxon>
        <taxon>Gunneridae</taxon>
        <taxon>Pentapetalae</taxon>
        <taxon>rosids</taxon>
        <taxon>fabids</taxon>
        <taxon>Fabales</taxon>
        <taxon>Fabaceae</taxon>
        <taxon>Papilionoideae</taxon>
        <taxon>50 kb inversion clade</taxon>
        <taxon>NPAAA clade</taxon>
        <taxon>Hologalegina</taxon>
        <taxon>IRL clade</taxon>
        <taxon>Trifolieae</taxon>
        <taxon>Trifolium</taxon>
    </lineage>
</organism>
<feature type="non-terminal residue" evidence="2">
    <location>
        <position position="58"/>
    </location>
</feature>
<reference evidence="2 3" key="1">
    <citation type="journal article" date="2018" name="Front. Plant Sci.">
        <title>Red Clover (Trifolium pratense) and Zigzag Clover (T. medium) - A Picture of Genomic Similarities and Differences.</title>
        <authorList>
            <person name="Dluhosova J."/>
            <person name="Istvanek J."/>
            <person name="Nedelnik J."/>
            <person name="Repkova J."/>
        </authorList>
    </citation>
    <scope>NUCLEOTIDE SEQUENCE [LARGE SCALE GENOMIC DNA]</scope>
    <source>
        <strain evidence="3">cv. 10/8</strain>
        <tissue evidence="2">Leaf</tissue>
    </source>
</reference>
<dbReference type="Proteomes" id="UP000265520">
    <property type="component" value="Unassembled WGS sequence"/>
</dbReference>
<dbReference type="EMBL" id="LXQA010645782">
    <property type="protein sequence ID" value="MCI63908.1"/>
    <property type="molecule type" value="Genomic_DNA"/>
</dbReference>
<comment type="caution">
    <text evidence="2">The sequence shown here is derived from an EMBL/GenBank/DDBJ whole genome shotgun (WGS) entry which is preliminary data.</text>
</comment>